<dbReference type="AlphaFoldDB" id="A0A822DCC5"/>
<dbReference type="Proteomes" id="UP000663848">
    <property type="component" value="Unassembled WGS sequence"/>
</dbReference>
<name>A0A822DCC5_9BILA</name>
<proteinExistence type="predicted"/>
<accession>A0A822DCC5</accession>
<reference evidence="1" key="1">
    <citation type="submission" date="2021-02" db="EMBL/GenBank/DDBJ databases">
        <authorList>
            <person name="Nowell W R."/>
        </authorList>
    </citation>
    <scope>NUCLEOTIDE SEQUENCE</scope>
</reference>
<feature type="non-terminal residue" evidence="1">
    <location>
        <position position="90"/>
    </location>
</feature>
<sequence length="90" mass="10295">LFDGKLNVKNPQQQGYWLLKEIYPQERFIQFIEYNQTNQFLLDGQSVTVYQLIFIPIIDQPILVGISGQAFVTNQNTIIINGVYGEAGTQ</sequence>
<organism evidence="1 2">
    <name type="scientific">Rotaria socialis</name>
    <dbReference type="NCBI Taxonomy" id="392032"/>
    <lineage>
        <taxon>Eukaryota</taxon>
        <taxon>Metazoa</taxon>
        <taxon>Spiralia</taxon>
        <taxon>Gnathifera</taxon>
        <taxon>Rotifera</taxon>
        <taxon>Eurotatoria</taxon>
        <taxon>Bdelloidea</taxon>
        <taxon>Philodinida</taxon>
        <taxon>Philodinidae</taxon>
        <taxon>Rotaria</taxon>
    </lineage>
</organism>
<evidence type="ECO:0000313" key="2">
    <source>
        <dbReference type="Proteomes" id="UP000663848"/>
    </source>
</evidence>
<gene>
    <name evidence="1" type="ORF">QYT958_LOCUS43082</name>
</gene>
<feature type="non-terminal residue" evidence="1">
    <location>
        <position position="1"/>
    </location>
</feature>
<comment type="caution">
    <text evidence="1">The sequence shown here is derived from an EMBL/GenBank/DDBJ whole genome shotgun (WGS) entry which is preliminary data.</text>
</comment>
<dbReference type="EMBL" id="CAJOBR010059105">
    <property type="protein sequence ID" value="CAF5068454.1"/>
    <property type="molecule type" value="Genomic_DNA"/>
</dbReference>
<evidence type="ECO:0000313" key="1">
    <source>
        <dbReference type="EMBL" id="CAF5068454.1"/>
    </source>
</evidence>
<protein>
    <submittedName>
        <fullName evidence="1">Uncharacterized protein</fullName>
    </submittedName>
</protein>